<dbReference type="SUPFAM" id="SSF56784">
    <property type="entry name" value="HAD-like"/>
    <property type="match status" value="1"/>
</dbReference>
<keyword evidence="2" id="KW-1185">Reference proteome</keyword>
<dbReference type="RefSeq" id="WP_162363165.1">
    <property type="nucleotide sequence ID" value="NZ_CP047591.1"/>
</dbReference>
<dbReference type="InterPro" id="IPR041492">
    <property type="entry name" value="HAD_2"/>
</dbReference>
<dbReference type="InterPro" id="IPR006439">
    <property type="entry name" value="HAD-SF_hydro_IA"/>
</dbReference>
<dbReference type="NCBIfam" id="TIGR01509">
    <property type="entry name" value="HAD-SF-IA-v3"/>
    <property type="match status" value="1"/>
</dbReference>
<proteinExistence type="predicted"/>
<dbReference type="Gene3D" id="3.40.50.1000">
    <property type="entry name" value="HAD superfamily/HAD-like"/>
    <property type="match status" value="1"/>
</dbReference>
<dbReference type="Pfam" id="PF13419">
    <property type="entry name" value="HAD_2"/>
    <property type="match status" value="1"/>
</dbReference>
<evidence type="ECO:0000313" key="1">
    <source>
        <dbReference type="EMBL" id="QHI73400.1"/>
    </source>
</evidence>
<dbReference type="EMBL" id="CP047591">
    <property type="protein sequence ID" value="QHI73400.1"/>
    <property type="molecule type" value="Genomic_DNA"/>
</dbReference>
<name>A0A6P1MFD2_9FIRM</name>
<keyword evidence="1" id="KW-0378">Hydrolase</keyword>
<dbReference type="SFLD" id="SFLDG01129">
    <property type="entry name" value="C1.5:_HAD__Beta-PGM__Phosphata"/>
    <property type="match status" value="1"/>
</dbReference>
<accession>A0A6P1MFD2</accession>
<dbReference type="InterPro" id="IPR023198">
    <property type="entry name" value="PGP-like_dom2"/>
</dbReference>
<evidence type="ECO:0000313" key="2">
    <source>
        <dbReference type="Proteomes" id="UP000463883"/>
    </source>
</evidence>
<dbReference type="PANTHER" id="PTHR18901">
    <property type="entry name" value="2-DEOXYGLUCOSE-6-PHOSPHATE PHOSPHATASE 2"/>
    <property type="match status" value="1"/>
</dbReference>
<dbReference type="Proteomes" id="UP000463883">
    <property type="component" value="Chromosome"/>
</dbReference>
<reference evidence="1 2" key="1">
    <citation type="submission" date="2020-01" db="EMBL/GenBank/DDBJ databases">
        <title>Genomic analysis of Aminipila sp. CBA3637.</title>
        <authorList>
            <person name="Kim Y.B."/>
            <person name="Roh S.W."/>
        </authorList>
    </citation>
    <scope>NUCLEOTIDE SEQUENCE [LARGE SCALE GENOMIC DNA]</scope>
    <source>
        <strain evidence="1 2">CBA3637</strain>
    </source>
</reference>
<dbReference type="InterPro" id="IPR023214">
    <property type="entry name" value="HAD_sf"/>
</dbReference>
<gene>
    <name evidence="1" type="ORF">Ami3637_14370</name>
</gene>
<dbReference type="SFLD" id="SFLDS00003">
    <property type="entry name" value="Haloacid_Dehalogenase"/>
    <property type="match status" value="1"/>
</dbReference>
<dbReference type="GO" id="GO:0016791">
    <property type="term" value="F:phosphatase activity"/>
    <property type="evidence" value="ECO:0007669"/>
    <property type="project" value="TreeGrafter"/>
</dbReference>
<dbReference type="CDD" id="cd07505">
    <property type="entry name" value="HAD_BPGM-like"/>
    <property type="match status" value="1"/>
</dbReference>
<protein>
    <submittedName>
        <fullName evidence="1">HAD-IA family hydrolase</fullName>
    </submittedName>
</protein>
<dbReference type="PANTHER" id="PTHR18901:SF38">
    <property type="entry name" value="PSEUDOURIDINE-5'-PHOSPHATASE"/>
    <property type="match status" value="1"/>
</dbReference>
<dbReference type="InterPro" id="IPR036412">
    <property type="entry name" value="HAD-like_sf"/>
</dbReference>
<sequence length="216" mass="24514">MNIEGAIFDLDGTLLDSMPVWDTLAEDYIQSIGKNPKAGLREKVSDMSLVQAADYFISEYGISASQEEILNQFNEMLSDFYIKKAKVKKGVKEFLGLLKNRNVKMCVVTATEKILAEKALKNNEMEEYFQYIFTCTEMGYGKDSVEIFNQALNALDTCKDKTYVFEDALYAIETAKKAGMKVVAVFDKSSAEKKQQIEGKADIYINSFLEMEDYFD</sequence>
<organism evidence="1 2">
    <name type="scientific">Aminipila terrae</name>
    <dbReference type="NCBI Taxonomy" id="2697030"/>
    <lineage>
        <taxon>Bacteria</taxon>
        <taxon>Bacillati</taxon>
        <taxon>Bacillota</taxon>
        <taxon>Clostridia</taxon>
        <taxon>Peptostreptococcales</taxon>
        <taxon>Anaerovoracaceae</taxon>
        <taxon>Aminipila</taxon>
    </lineage>
</organism>
<dbReference type="Gene3D" id="1.10.150.240">
    <property type="entry name" value="Putative phosphatase, domain 2"/>
    <property type="match status" value="1"/>
</dbReference>
<dbReference type="KEGG" id="amic:Ami3637_14370"/>
<dbReference type="AlphaFoldDB" id="A0A6P1MFD2"/>